<feature type="domain" description="PA" evidence="4">
    <location>
        <begin position="310"/>
        <end position="397"/>
    </location>
</feature>
<keyword evidence="6" id="KW-1185">Reference proteome</keyword>
<evidence type="ECO:0000256" key="3">
    <source>
        <dbReference type="SAM" id="SignalP"/>
    </source>
</evidence>
<dbReference type="PANTHER" id="PTHR22702">
    <property type="entry name" value="PROTEASE-ASSOCIATED DOMAIN-CONTAINING PROTEIN"/>
    <property type="match status" value="1"/>
</dbReference>
<organism evidence="5 6">
    <name type="scientific">Massilia varians</name>
    <dbReference type="NCBI Taxonomy" id="457921"/>
    <lineage>
        <taxon>Bacteria</taxon>
        <taxon>Pseudomonadati</taxon>
        <taxon>Pseudomonadota</taxon>
        <taxon>Betaproteobacteria</taxon>
        <taxon>Burkholderiales</taxon>
        <taxon>Oxalobacteraceae</taxon>
        <taxon>Telluria group</taxon>
        <taxon>Massilia</taxon>
    </lineage>
</organism>
<keyword evidence="2" id="KW-0325">Glycoprotein</keyword>
<keyword evidence="1 3" id="KW-0732">Signal</keyword>
<evidence type="ECO:0000256" key="1">
    <source>
        <dbReference type="ARBA" id="ARBA00022729"/>
    </source>
</evidence>
<dbReference type="Proteomes" id="UP001163336">
    <property type="component" value="Chromosome"/>
</dbReference>
<keyword evidence="5" id="KW-0378">Hydrolase</keyword>
<proteinExistence type="predicted"/>
<evidence type="ECO:0000313" key="6">
    <source>
        <dbReference type="Proteomes" id="UP001163336"/>
    </source>
</evidence>
<name>A0ABM8C5J9_9BURK</name>
<dbReference type="SUPFAM" id="SSF52025">
    <property type="entry name" value="PA domain"/>
    <property type="match status" value="1"/>
</dbReference>
<evidence type="ECO:0000313" key="5">
    <source>
        <dbReference type="EMBL" id="BDT58493.1"/>
    </source>
</evidence>
<dbReference type="PANTHER" id="PTHR22702:SF1">
    <property type="entry name" value="PROTEASE-ASSOCIATED DOMAIN-CONTAINING PROTEIN 1"/>
    <property type="match status" value="1"/>
</dbReference>
<dbReference type="RefSeq" id="WP_281913884.1">
    <property type="nucleotide sequence ID" value="NZ_AP026966.1"/>
</dbReference>
<dbReference type="Pfam" id="PF02225">
    <property type="entry name" value="PA"/>
    <property type="match status" value="1"/>
</dbReference>
<feature type="signal peptide" evidence="3">
    <location>
        <begin position="1"/>
        <end position="36"/>
    </location>
</feature>
<dbReference type="GO" id="GO:0008233">
    <property type="term" value="F:peptidase activity"/>
    <property type="evidence" value="ECO:0007669"/>
    <property type="project" value="UniProtKB-KW"/>
</dbReference>
<gene>
    <name evidence="5" type="ORF">MasN3_19870</name>
</gene>
<dbReference type="InterPro" id="IPR003137">
    <property type="entry name" value="PA_domain"/>
</dbReference>
<accession>A0ABM8C5J9</accession>
<dbReference type="CDD" id="cd04818">
    <property type="entry name" value="PA_subtilisin_1"/>
    <property type="match status" value="1"/>
</dbReference>
<dbReference type="EMBL" id="AP026966">
    <property type="protein sequence ID" value="BDT58493.1"/>
    <property type="molecule type" value="Genomic_DNA"/>
</dbReference>
<evidence type="ECO:0000256" key="2">
    <source>
        <dbReference type="ARBA" id="ARBA00023180"/>
    </source>
</evidence>
<dbReference type="InterPro" id="IPR046450">
    <property type="entry name" value="PA_dom_sf"/>
</dbReference>
<feature type="chain" id="PRO_5046217251" evidence="3">
    <location>
        <begin position="37"/>
        <end position="486"/>
    </location>
</feature>
<evidence type="ECO:0000259" key="4">
    <source>
        <dbReference type="Pfam" id="PF02225"/>
    </source>
</evidence>
<reference evidence="5" key="1">
    <citation type="submission" date="2022-11" db="EMBL/GenBank/DDBJ databases">
        <title>Isolation and characterization of PLA-degrading bacterium Massilia sp. from Antarctic soil.</title>
        <authorList>
            <person name="Sato K."/>
            <person name="Gomez-Fuentes C."/>
            <person name="Ahmad S.A."/>
            <person name="Zulkharnain A."/>
        </authorList>
    </citation>
    <scope>NUCLEOTIDE SEQUENCE</scope>
    <source>
        <strain evidence="5">N-3</strain>
    </source>
</reference>
<dbReference type="GO" id="GO:0006508">
    <property type="term" value="P:proteolysis"/>
    <property type="evidence" value="ECO:0007669"/>
    <property type="project" value="UniProtKB-KW"/>
</dbReference>
<sequence>MKAAKFTTLLRSFALTLACSAAAFAAALGAAGAAQAAATIVIVNLNAPGEGFNDPTPAAPVGGNTGTTLGAQRLIAFQRAASIWGATLDSNVTIRVGAAFVPLSCTASGAVLGSAGAYQIWSDFPNAPRANTWYPAALASKLAGEDLSEPTDPHIIARFNSRLGLFPDCLPGSPFYLGLDRRANGQIDLVTVLLHEMAHGLGFQTFTDDETGEQLLGIPSIWDYFLVNNRNNMPWVAMSDEQRRISAISWRGLSWNGPNVTAAVPRVLAPRTNLSIGGANAGAARGDYYVGDASFGPPVSARGLSGQLMPVVDQPNGTGLACTPLSFNNALAVRNNIALVDRGSCDFVTKARNVQAAGAIGMLVVDNAPGDIIGLSGADPSIRIPSLRITLSDGVAIKAALQQRSRTMSGVIATFGLDPTRLAGTDRQRRILMYSRSINQSGSSVSHYTTETKPNQLMEPSINADLLHVVRPPRDLTFPLLRDIGW</sequence>
<keyword evidence="5" id="KW-0645">Protease</keyword>
<protein>
    <submittedName>
        <fullName evidence="5">Serine protease</fullName>
    </submittedName>
</protein>
<dbReference type="Gene3D" id="3.50.30.30">
    <property type="match status" value="1"/>
</dbReference>